<dbReference type="SUPFAM" id="SSF81383">
    <property type="entry name" value="F-box domain"/>
    <property type="match status" value="1"/>
</dbReference>
<dbReference type="Proteomes" id="UP000015100">
    <property type="component" value="Unassembled WGS sequence"/>
</dbReference>
<reference evidence="3" key="2">
    <citation type="submission" date="2013-04" db="EMBL/GenBank/DDBJ databases">
        <title>Genomic mechanisms accounting for the adaptation to parasitism in nematode-trapping fungi.</title>
        <authorList>
            <person name="Ahren D.G."/>
        </authorList>
    </citation>
    <scope>NUCLEOTIDE SEQUENCE [LARGE SCALE GENOMIC DNA]</scope>
    <source>
        <strain evidence="3">CBS 200.50</strain>
    </source>
</reference>
<dbReference type="PROSITE" id="PS50181">
    <property type="entry name" value="FBOX"/>
    <property type="match status" value="1"/>
</dbReference>
<feature type="domain" description="F-box" evidence="1">
    <location>
        <begin position="1"/>
        <end position="43"/>
    </location>
</feature>
<dbReference type="InterPro" id="IPR036047">
    <property type="entry name" value="F-box-like_dom_sf"/>
</dbReference>
<dbReference type="AlphaFoldDB" id="S8BUV9"/>
<sequence>MFPLPTELILEIVSHLPSSDIREFSLCSKYLRETVLPFVFDHIQLRDKLSVKAFNDSGILSHIRNFVRYVEDNISMRSLERTSKNLLTKCFSHVTIRCYDAFDGVAMFNAYICASSLRLFPNLTGLDIRVRNNKLHYSLFLEIVKTAATGENYANLSKLSLIDESVTFVTANVQMVYIVEIDPIQQDEKFKLRTHWGIPQDIKIPTPPNLKRVSIAVDTFAFEFETDPEKTLASPPRGVFPTLYIADKDIASNLEELEIRAERMTFFDGKYTGIPIKYPRLRRLRLIAKVIIGIMIAELADRFPNLEELDVERTDHVLVHEYAHLERLTKLRKLRTAVPTVLVPELDVLINRWMRYGLDELQQVQFIACRNAYPRMPSITYEIVEEEEGRVARVVDDNFWQQYVQKGTLPYSLQPKALAR</sequence>
<dbReference type="CDD" id="cd09917">
    <property type="entry name" value="F-box_SF"/>
    <property type="match status" value="1"/>
</dbReference>
<keyword evidence="3" id="KW-1185">Reference proteome</keyword>
<comment type="caution">
    <text evidence="2">The sequence shown here is derived from an EMBL/GenBank/DDBJ whole genome shotgun (WGS) entry which is preliminary data.</text>
</comment>
<dbReference type="OrthoDB" id="3025297at2759"/>
<dbReference type="InterPro" id="IPR001810">
    <property type="entry name" value="F-box_dom"/>
</dbReference>
<evidence type="ECO:0000259" key="1">
    <source>
        <dbReference type="PROSITE" id="PS50181"/>
    </source>
</evidence>
<dbReference type="EMBL" id="AQGS01000489">
    <property type="protein sequence ID" value="EPS39102.1"/>
    <property type="molecule type" value="Genomic_DNA"/>
</dbReference>
<gene>
    <name evidence="2" type="ORF">H072_7126</name>
</gene>
<dbReference type="SMART" id="SM00256">
    <property type="entry name" value="FBOX"/>
    <property type="match status" value="1"/>
</dbReference>
<organism evidence="2 3">
    <name type="scientific">Dactylellina haptotyla (strain CBS 200.50)</name>
    <name type="common">Nematode-trapping fungus</name>
    <name type="synonym">Monacrosporium haptotylum</name>
    <dbReference type="NCBI Taxonomy" id="1284197"/>
    <lineage>
        <taxon>Eukaryota</taxon>
        <taxon>Fungi</taxon>
        <taxon>Dikarya</taxon>
        <taxon>Ascomycota</taxon>
        <taxon>Pezizomycotina</taxon>
        <taxon>Orbiliomycetes</taxon>
        <taxon>Orbiliales</taxon>
        <taxon>Orbiliaceae</taxon>
        <taxon>Dactylellina</taxon>
    </lineage>
</organism>
<protein>
    <recommendedName>
        <fullName evidence="1">F-box domain-containing protein</fullName>
    </recommendedName>
</protein>
<dbReference type="Pfam" id="PF00646">
    <property type="entry name" value="F-box"/>
    <property type="match status" value="1"/>
</dbReference>
<reference evidence="2 3" key="1">
    <citation type="journal article" date="2013" name="PLoS Genet.">
        <title>Genomic mechanisms accounting for the adaptation to parasitism in nematode-trapping fungi.</title>
        <authorList>
            <person name="Meerupati T."/>
            <person name="Andersson K.M."/>
            <person name="Friman E."/>
            <person name="Kumar D."/>
            <person name="Tunlid A."/>
            <person name="Ahren D."/>
        </authorList>
    </citation>
    <scope>NUCLEOTIDE SEQUENCE [LARGE SCALE GENOMIC DNA]</scope>
    <source>
        <strain evidence="2 3">CBS 200.50</strain>
    </source>
</reference>
<evidence type="ECO:0000313" key="2">
    <source>
        <dbReference type="EMBL" id="EPS39102.1"/>
    </source>
</evidence>
<dbReference type="HOGENOM" id="CLU_556623_0_0_1"/>
<proteinExistence type="predicted"/>
<evidence type="ECO:0000313" key="3">
    <source>
        <dbReference type="Proteomes" id="UP000015100"/>
    </source>
</evidence>
<name>S8BUV9_DACHA</name>
<accession>S8BUV9</accession>